<evidence type="ECO:0000313" key="15">
    <source>
        <dbReference type="EMBL" id="AZQ65245.1"/>
    </source>
</evidence>
<dbReference type="InterPro" id="IPR003661">
    <property type="entry name" value="HisK_dim/P_dom"/>
</dbReference>
<gene>
    <name evidence="15" type="ORF">EI427_23820</name>
</gene>
<keyword evidence="10" id="KW-0804">Transcription</keyword>
<keyword evidence="6" id="KW-0418">Kinase</keyword>
<dbReference type="CDD" id="cd00082">
    <property type="entry name" value="HisKA"/>
    <property type="match status" value="1"/>
</dbReference>
<evidence type="ECO:0000256" key="7">
    <source>
        <dbReference type="ARBA" id="ARBA00022840"/>
    </source>
</evidence>
<dbReference type="EC" id="2.7.13.3" evidence="2"/>
<name>A0A3Q9FVB1_9BACT</name>
<protein>
    <recommendedName>
        <fullName evidence="2">histidine kinase</fullName>
        <ecNumber evidence="2">2.7.13.3</ecNumber>
    </recommendedName>
</protein>
<keyword evidence="4" id="KW-0808">Transferase</keyword>
<keyword evidence="8" id="KW-0902">Two-component regulatory system</keyword>
<dbReference type="InterPro" id="IPR004358">
    <property type="entry name" value="Sig_transdc_His_kin-like_C"/>
</dbReference>
<dbReference type="Pfam" id="PF00512">
    <property type="entry name" value="HisKA"/>
    <property type="match status" value="1"/>
</dbReference>
<dbReference type="PROSITE" id="PS50109">
    <property type="entry name" value="HIS_KIN"/>
    <property type="match status" value="1"/>
</dbReference>
<dbReference type="InterPro" id="IPR015943">
    <property type="entry name" value="WD40/YVTN_repeat-like_dom_sf"/>
</dbReference>
<feature type="domain" description="HTH araC/xylS-type" evidence="12">
    <location>
        <begin position="1272"/>
        <end position="1371"/>
    </location>
</feature>
<dbReference type="PROSITE" id="PS01124">
    <property type="entry name" value="HTH_ARAC_FAMILY_2"/>
    <property type="match status" value="1"/>
</dbReference>
<evidence type="ECO:0000256" key="8">
    <source>
        <dbReference type="ARBA" id="ARBA00023012"/>
    </source>
</evidence>
<feature type="domain" description="Histidine kinase" evidence="13">
    <location>
        <begin position="863"/>
        <end position="1079"/>
    </location>
</feature>
<dbReference type="Gene3D" id="3.40.50.2300">
    <property type="match status" value="1"/>
</dbReference>
<accession>A0A3Q9FVB1</accession>
<dbReference type="InterPro" id="IPR001789">
    <property type="entry name" value="Sig_transdc_resp-reg_receiver"/>
</dbReference>
<dbReference type="InterPro" id="IPR011110">
    <property type="entry name" value="Reg_prop"/>
</dbReference>
<reference evidence="15 16" key="1">
    <citation type="submission" date="2018-12" db="EMBL/GenBank/DDBJ databases">
        <title>Flammeovirga pectinis sp. nov., isolated from the gut of the Korean scallop, Patinopecten yessoensis.</title>
        <authorList>
            <person name="Bae J.-W."/>
            <person name="Jeong Y.-S."/>
            <person name="Kang W."/>
        </authorList>
    </citation>
    <scope>NUCLEOTIDE SEQUENCE [LARGE SCALE GENOMIC DNA]</scope>
    <source>
        <strain evidence="15 16">L12M1</strain>
    </source>
</reference>
<evidence type="ECO:0000256" key="1">
    <source>
        <dbReference type="ARBA" id="ARBA00000085"/>
    </source>
</evidence>
<evidence type="ECO:0000256" key="10">
    <source>
        <dbReference type="ARBA" id="ARBA00023163"/>
    </source>
</evidence>
<dbReference type="GO" id="GO:0043565">
    <property type="term" value="F:sequence-specific DNA binding"/>
    <property type="evidence" value="ECO:0007669"/>
    <property type="project" value="InterPro"/>
</dbReference>
<keyword evidence="5" id="KW-0547">Nucleotide-binding</keyword>
<keyword evidence="16" id="KW-1185">Reference proteome</keyword>
<dbReference type="Gene3D" id="3.30.565.10">
    <property type="entry name" value="Histidine kinase-like ATPase, C-terminal domain"/>
    <property type="match status" value="1"/>
</dbReference>
<evidence type="ECO:0000259" key="14">
    <source>
        <dbReference type="PROSITE" id="PS50110"/>
    </source>
</evidence>
<dbReference type="PROSITE" id="PS50110">
    <property type="entry name" value="RESPONSE_REGULATORY"/>
    <property type="match status" value="1"/>
</dbReference>
<dbReference type="Gene3D" id="2.60.40.10">
    <property type="entry name" value="Immunoglobulins"/>
    <property type="match status" value="1"/>
</dbReference>
<dbReference type="GO" id="GO:0003700">
    <property type="term" value="F:DNA-binding transcription factor activity"/>
    <property type="evidence" value="ECO:0007669"/>
    <property type="project" value="InterPro"/>
</dbReference>
<dbReference type="PANTHER" id="PTHR43547:SF2">
    <property type="entry name" value="HYBRID SIGNAL TRANSDUCTION HISTIDINE KINASE C"/>
    <property type="match status" value="1"/>
</dbReference>
<evidence type="ECO:0000259" key="12">
    <source>
        <dbReference type="PROSITE" id="PS01124"/>
    </source>
</evidence>
<dbReference type="InterPro" id="IPR036890">
    <property type="entry name" value="HATPase_C_sf"/>
</dbReference>
<evidence type="ECO:0000256" key="9">
    <source>
        <dbReference type="ARBA" id="ARBA00023015"/>
    </source>
</evidence>
<dbReference type="InterPro" id="IPR011006">
    <property type="entry name" value="CheY-like_superfamily"/>
</dbReference>
<dbReference type="Gene3D" id="1.10.10.60">
    <property type="entry name" value="Homeodomain-like"/>
    <property type="match status" value="1"/>
</dbReference>
<dbReference type="InterPro" id="IPR003594">
    <property type="entry name" value="HATPase_dom"/>
</dbReference>
<dbReference type="SUPFAM" id="SSF46689">
    <property type="entry name" value="Homeodomain-like"/>
    <property type="match status" value="1"/>
</dbReference>
<dbReference type="SUPFAM" id="SSF101898">
    <property type="entry name" value="NHL repeat"/>
    <property type="match status" value="1"/>
</dbReference>
<keyword evidence="3 11" id="KW-0597">Phosphoprotein</keyword>
<comment type="catalytic activity">
    <reaction evidence="1">
        <text>ATP + protein L-histidine = ADP + protein N-phospho-L-histidine.</text>
        <dbReference type="EC" id="2.7.13.3"/>
    </reaction>
</comment>
<feature type="domain" description="Response regulatory" evidence="14">
    <location>
        <begin position="1125"/>
        <end position="1240"/>
    </location>
</feature>
<dbReference type="SUPFAM" id="SSF52172">
    <property type="entry name" value="CheY-like"/>
    <property type="match status" value="1"/>
</dbReference>
<dbReference type="SUPFAM" id="SSF63829">
    <property type="entry name" value="Calcium-dependent phosphotriesterase"/>
    <property type="match status" value="2"/>
</dbReference>
<evidence type="ECO:0000313" key="16">
    <source>
        <dbReference type="Proteomes" id="UP000267268"/>
    </source>
</evidence>
<dbReference type="SUPFAM" id="SSF55874">
    <property type="entry name" value="ATPase domain of HSP90 chaperone/DNA topoisomerase II/histidine kinase"/>
    <property type="match status" value="1"/>
</dbReference>
<dbReference type="InterPro" id="IPR009057">
    <property type="entry name" value="Homeodomain-like_sf"/>
</dbReference>
<evidence type="ECO:0000256" key="5">
    <source>
        <dbReference type="ARBA" id="ARBA00022741"/>
    </source>
</evidence>
<keyword evidence="7" id="KW-0067">ATP-binding</keyword>
<proteinExistence type="predicted"/>
<dbReference type="GO" id="GO:0000155">
    <property type="term" value="F:phosphorelay sensor kinase activity"/>
    <property type="evidence" value="ECO:0007669"/>
    <property type="project" value="InterPro"/>
</dbReference>
<organism evidence="15 16">
    <name type="scientific">Flammeovirga pectinis</name>
    <dbReference type="NCBI Taxonomy" id="2494373"/>
    <lineage>
        <taxon>Bacteria</taxon>
        <taxon>Pseudomonadati</taxon>
        <taxon>Bacteroidota</taxon>
        <taxon>Cytophagia</taxon>
        <taxon>Cytophagales</taxon>
        <taxon>Flammeovirgaceae</taxon>
        <taxon>Flammeovirga</taxon>
    </lineage>
</organism>
<dbReference type="EMBL" id="CP034563">
    <property type="protein sequence ID" value="AZQ65245.1"/>
    <property type="molecule type" value="Genomic_DNA"/>
</dbReference>
<dbReference type="PANTHER" id="PTHR43547">
    <property type="entry name" value="TWO-COMPONENT HISTIDINE KINASE"/>
    <property type="match status" value="1"/>
</dbReference>
<evidence type="ECO:0000256" key="11">
    <source>
        <dbReference type="PROSITE-ProRule" id="PRU00169"/>
    </source>
</evidence>
<dbReference type="CDD" id="cd00075">
    <property type="entry name" value="HATPase"/>
    <property type="match status" value="1"/>
</dbReference>
<dbReference type="InterPro" id="IPR018060">
    <property type="entry name" value="HTH_AraC"/>
</dbReference>
<dbReference type="FunFam" id="3.30.565.10:FF:000037">
    <property type="entry name" value="Hybrid sensor histidine kinase/response regulator"/>
    <property type="match status" value="1"/>
</dbReference>
<sequence length="1375" mass="157456">MIFNFRQHSIQQLYLLTYFLLLMLCGVSTVNAQRSGFEVDISKQLTIENGLSHFGVTSIAQDNNGLLWVGTFKGLNIYDGYEFKTFYHSTDSGLVSNRIHSLYKDENNNILIGTEKGVSVYLYQKQEFRTLYTNKGTIGEELGPYINKIIETKKYIICNTLKKGVIVIDKNGYSFKKIIIPNFINIGSFKSFNIDKIDDDNILLATNSGIIIANLSAGKCKRILEDNFPYCLDIAFDGNSTIYALNYRFLGIINIKNGNYTIKARTFEGEDYSQIQLGNDGELWLMKNNNDLAVVGDPTYIKNIDKQIVKFSFTSDFTRLSSILLTDEGGWIGTFNQGLFKFRSEERPFKYSNLKNTDQGENKSSQVVSMITLDHEEILITLNANNAKVFNINNNTIQEVKQPGVYNQVITRVLKDNYGTIWGGSLRVGVFQKKNLDVTWKQLMSPEYPVLDGESVRGFTQDRYNDIWVAGLRKLYRYSMNSDGSIKKIEVINNLGSVPYNYNLATKVIYADPIKDCIWLGTQSDGLFRIDYVKDKPLSEVTFQHFIPIKNDSSSLPVYAINCMQRVLNGDLWLGTLEGGITKVIEENDTIKFRTFTEKEGLDDNDVMTFQYDNKGRLWIATNQGINQFDPVTETFRNYTAEDGLVPASFEVSSTKLLNGMMVFGGNNGICYFNPDLVPNESNIPPLLFGDLKVHNQIVKVKNKGDKAAILFKPLNDSHEITLEYNQRSIALELISLHYSNTEAHHIRYRLLPKDTSWLEATSNNKVVNFSLLPPGEYIFEAQVSNSKNEWSPTKRIKINVKYAWWNSNGAKGLYFLLIFFVIAMVMLTLLRMKTLEYNLQIEQFDKNRLEELDAARLKLFMNISHEFRTPLTLISGPISVLKGMFETNQDAFQHIDLIQRQSKKMFQLVEQVHDVRKADENILKLKYTTFDFTDLVTDVKQDFDKLAEDSGKKLILEGDANQLYVLADEHKLEVVVNNLLNNAFKFTREGDQITINYKDKNGGLFFSVSDTGIGIPEEDLDHLFKRFYQSNKGEKYSVGTGIGLELTKMLVEMHHGEITVSSTLGEGTKFEVFLPIETRKENVLSEKRIDEIHSLESHDERQRVEDQVIDLSEIIKENEHSDVTIYYVEDNTDLRKFISKILNQYFAVVTFSNGKECIDALENEWPDLILSDIIMPEMNGIELCRYIKGDEKTNHIPVVLLTSRSSTEEKIEGLEVGADMYITKPFEVKHLIASFKNILNNRKTLQNKFQADAPMPLKKKQKTEEDKIFVNKFYKLLEENLTNENIDLEEFAKELYLSRSQFFRKVKAISDTTPQDLIRSYKLKKAAELLCEGEYSVADVVVMVGFKSRTHFSKSFKEVYGITPSKYAIAKKEQ</sequence>
<dbReference type="GO" id="GO:0005524">
    <property type="term" value="F:ATP binding"/>
    <property type="evidence" value="ECO:0007669"/>
    <property type="project" value="UniProtKB-KW"/>
</dbReference>
<evidence type="ECO:0000256" key="6">
    <source>
        <dbReference type="ARBA" id="ARBA00022777"/>
    </source>
</evidence>
<evidence type="ECO:0000256" key="2">
    <source>
        <dbReference type="ARBA" id="ARBA00012438"/>
    </source>
</evidence>
<dbReference type="OrthoDB" id="972371at2"/>
<evidence type="ECO:0000259" key="13">
    <source>
        <dbReference type="PROSITE" id="PS50109"/>
    </source>
</evidence>
<dbReference type="Gene3D" id="2.130.10.10">
    <property type="entry name" value="YVTN repeat-like/Quinoprotein amine dehydrogenase"/>
    <property type="match status" value="2"/>
</dbReference>
<dbReference type="InterPro" id="IPR005467">
    <property type="entry name" value="His_kinase_dom"/>
</dbReference>
<dbReference type="PRINTS" id="PR00344">
    <property type="entry name" value="BCTRLSENSOR"/>
</dbReference>
<dbReference type="SUPFAM" id="SSF47384">
    <property type="entry name" value="Homodimeric domain of signal transducing histidine kinase"/>
    <property type="match status" value="1"/>
</dbReference>
<keyword evidence="9" id="KW-0805">Transcription regulation</keyword>
<dbReference type="SMART" id="SM00342">
    <property type="entry name" value="HTH_ARAC"/>
    <property type="match status" value="1"/>
</dbReference>
<dbReference type="SMART" id="SM00448">
    <property type="entry name" value="REC"/>
    <property type="match status" value="1"/>
</dbReference>
<dbReference type="SMART" id="SM00388">
    <property type="entry name" value="HisKA"/>
    <property type="match status" value="1"/>
</dbReference>
<dbReference type="Pfam" id="PF12833">
    <property type="entry name" value="HTH_18"/>
    <property type="match status" value="1"/>
</dbReference>
<dbReference type="Gene3D" id="1.10.287.130">
    <property type="match status" value="1"/>
</dbReference>
<evidence type="ECO:0000256" key="3">
    <source>
        <dbReference type="ARBA" id="ARBA00022553"/>
    </source>
</evidence>
<dbReference type="KEGG" id="fll:EI427_23820"/>
<dbReference type="InterPro" id="IPR011123">
    <property type="entry name" value="Y_Y_Y"/>
</dbReference>
<dbReference type="InterPro" id="IPR013783">
    <property type="entry name" value="Ig-like_fold"/>
</dbReference>
<dbReference type="InterPro" id="IPR036097">
    <property type="entry name" value="HisK_dim/P_sf"/>
</dbReference>
<dbReference type="Pfam" id="PF07494">
    <property type="entry name" value="Reg_prop"/>
    <property type="match status" value="3"/>
</dbReference>
<dbReference type="Pfam" id="PF02518">
    <property type="entry name" value="HATPase_c"/>
    <property type="match status" value="1"/>
</dbReference>
<dbReference type="Pfam" id="PF07495">
    <property type="entry name" value="Y_Y_Y"/>
    <property type="match status" value="1"/>
</dbReference>
<evidence type="ECO:0000256" key="4">
    <source>
        <dbReference type="ARBA" id="ARBA00022679"/>
    </source>
</evidence>
<dbReference type="Proteomes" id="UP000267268">
    <property type="component" value="Chromosome 2"/>
</dbReference>
<dbReference type="Pfam" id="PF00072">
    <property type="entry name" value="Response_reg"/>
    <property type="match status" value="1"/>
</dbReference>
<dbReference type="SMART" id="SM00387">
    <property type="entry name" value="HATPase_c"/>
    <property type="match status" value="1"/>
</dbReference>
<feature type="modified residue" description="4-aspartylphosphate" evidence="11">
    <location>
        <position position="1173"/>
    </location>
</feature>